<dbReference type="SUPFAM" id="SSF52058">
    <property type="entry name" value="L domain-like"/>
    <property type="match status" value="2"/>
</dbReference>
<gene>
    <name evidence="6" type="ORF">PT974_05788</name>
</gene>
<feature type="signal peptide" evidence="5">
    <location>
        <begin position="1"/>
        <end position="20"/>
    </location>
</feature>
<evidence type="ECO:0000313" key="7">
    <source>
        <dbReference type="Proteomes" id="UP001338125"/>
    </source>
</evidence>
<keyword evidence="7" id="KW-1185">Reference proteome</keyword>
<feature type="region of interest" description="Disordered" evidence="4">
    <location>
        <begin position="340"/>
        <end position="367"/>
    </location>
</feature>
<evidence type="ECO:0000256" key="4">
    <source>
        <dbReference type="SAM" id="MobiDB-lite"/>
    </source>
</evidence>
<accession>A0ABR0SJQ5</accession>
<evidence type="ECO:0000256" key="3">
    <source>
        <dbReference type="ARBA" id="ARBA00023180"/>
    </source>
</evidence>
<dbReference type="Proteomes" id="UP001338125">
    <property type="component" value="Unassembled WGS sequence"/>
</dbReference>
<dbReference type="InterPro" id="IPR032675">
    <property type="entry name" value="LRR_dom_sf"/>
</dbReference>
<comment type="caution">
    <text evidence="6">The sequence shown here is derived from an EMBL/GenBank/DDBJ whole genome shotgun (WGS) entry which is preliminary data.</text>
</comment>
<comment type="subcellular location">
    <subcellularLocation>
        <location evidence="1">Cell envelope</location>
    </subcellularLocation>
</comment>
<proteinExistence type="predicted"/>
<name>A0ABR0SJQ5_9HYPO</name>
<feature type="compositionally biased region" description="Gly residues" evidence="4">
    <location>
        <begin position="353"/>
        <end position="365"/>
    </location>
</feature>
<protein>
    <submittedName>
        <fullName evidence="6">Protein ecm33</fullName>
    </submittedName>
</protein>
<feature type="chain" id="PRO_5045601593" evidence="5">
    <location>
        <begin position="21"/>
        <end position="395"/>
    </location>
</feature>
<reference evidence="6 7" key="1">
    <citation type="submission" date="2024-01" db="EMBL/GenBank/DDBJ databases">
        <title>Complete genome of Cladobotryum mycophilum ATHUM6906.</title>
        <authorList>
            <person name="Christinaki A.C."/>
            <person name="Myridakis A.I."/>
            <person name="Kouvelis V.N."/>
        </authorList>
    </citation>
    <scope>NUCLEOTIDE SEQUENCE [LARGE SCALE GENOMIC DNA]</scope>
    <source>
        <strain evidence="6 7">ATHUM6906</strain>
    </source>
</reference>
<keyword evidence="3" id="KW-0325">Glycoprotein</keyword>
<dbReference type="PANTHER" id="PTHR31018">
    <property type="entry name" value="SPORULATION-SPECIFIC PROTEIN-RELATED"/>
    <property type="match status" value="1"/>
</dbReference>
<dbReference type="PANTHER" id="PTHR31018:SF3">
    <property type="entry name" value="RECEPTOR PROTEIN-TYROSINE KINASE"/>
    <property type="match status" value="1"/>
</dbReference>
<feature type="compositionally biased region" description="Polar residues" evidence="4">
    <location>
        <begin position="341"/>
        <end position="350"/>
    </location>
</feature>
<keyword evidence="2 5" id="KW-0732">Signal</keyword>
<evidence type="ECO:0000256" key="5">
    <source>
        <dbReference type="SAM" id="SignalP"/>
    </source>
</evidence>
<evidence type="ECO:0000256" key="2">
    <source>
        <dbReference type="ARBA" id="ARBA00022729"/>
    </source>
</evidence>
<evidence type="ECO:0000313" key="6">
    <source>
        <dbReference type="EMBL" id="KAK5992384.1"/>
    </source>
</evidence>
<evidence type="ECO:0000256" key="1">
    <source>
        <dbReference type="ARBA" id="ARBA00004196"/>
    </source>
</evidence>
<dbReference type="Gene3D" id="3.80.10.10">
    <property type="entry name" value="Ribonuclease Inhibitor"/>
    <property type="match status" value="1"/>
</dbReference>
<dbReference type="InterPro" id="IPR051648">
    <property type="entry name" value="CWI-Assembly_Regulator"/>
</dbReference>
<organism evidence="6 7">
    <name type="scientific">Cladobotryum mycophilum</name>
    <dbReference type="NCBI Taxonomy" id="491253"/>
    <lineage>
        <taxon>Eukaryota</taxon>
        <taxon>Fungi</taxon>
        <taxon>Dikarya</taxon>
        <taxon>Ascomycota</taxon>
        <taxon>Pezizomycotina</taxon>
        <taxon>Sordariomycetes</taxon>
        <taxon>Hypocreomycetidae</taxon>
        <taxon>Hypocreales</taxon>
        <taxon>Hypocreaceae</taxon>
        <taxon>Cladobotryum</taxon>
    </lineage>
</organism>
<dbReference type="EMBL" id="JAVFKD010000012">
    <property type="protein sequence ID" value="KAK5992384.1"/>
    <property type="molecule type" value="Genomic_DNA"/>
</dbReference>
<sequence length="395" mass="41260">MHSVKLYSAILAAGAGVASAASATCTTDILITQATPTITCDVVNANIKVDEGVTGDLSIEGPKQLKGDLIISNATKLISISSTSINSIEGSFQLVNLELLSSVKMQSLKSLKTITLQKLPQLSALTFGTSGVTKASSIEVTDTFLSDLSGLNVNTVDTLQITNNHKLTMFNSDLVNITTLLSISSNGNNMQINMTELQTAAEIQLSNIKGFDVPNLSKVTKSLKFDLNPELTSFEAKNLSSIGDSVTFTNNTKLANISFPILTKVGDLTIQNNPALEAIDGFPELQTIYGGVILRGSFDTVKLPSLKDVKGGVTVSSTTNIDSFCSFFDDAKKHGAIQGSEKCTSNNTKANEGGDGGSTGHGSTGGTKDSGVSTTVFNMGFVLGLTVLAGVAQLL</sequence>